<dbReference type="AlphaFoldDB" id="A0A0A9AEH0"/>
<accession>A0A0A9AEH0</accession>
<reference evidence="2" key="1">
    <citation type="submission" date="2014-09" db="EMBL/GenBank/DDBJ databases">
        <authorList>
            <person name="Magalhaes I.L.F."/>
            <person name="Oliveira U."/>
            <person name="Santos F.R."/>
            <person name="Vidigal T.H.D.A."/>
            <person name="Brescovit A.D."/>
            <person name="Santos A.J."/>
        </authorList>
    </citation>
    <scope>NUCLEOTIDE SEQUENCE</scope>
    <source>
        <tissue evidence="2">Shoot tissue taken approximately 20 cm above the soil surface</tissue>
    </source>
</reference>
<dbReference type="EMBL" id="GBRH01250535">
    <property type="protein sequence ID" value="JAD47360.1"/>
    <property type="molecule type" value="Transcribed_RNA"/>
</dbReference>
<protein>
    <submittedName>
        <fullName evidence="2">Uncharacterized protein</fullName>
    </submittedName>
</protein>
<feature type="region of interest" description="Disordered" evidence="1">
    <location>
        <begin position="1"/>
        <end position="25"/>
    </location>
</feature>
<organism evidence="2">
    <name type="scientific">Arundo donax</name>
    <name type="common">Giant reed</name>
    <name type="synonym">Donax arundinaceus</name>
    <dbReference type="NCBI Taxonomy" id="35708"/>
    <lineage>
        <taxon>Eukaryota</taxon>
        <taxon>Viridiplantae</taxon>
        <taxon>Streptophyta</taxon>
        <taxon>Embryophyta</taxon>
        <taxon>Tracheophyta</taxon>
        <taxon>Spermatophyta</taxon>
        <taxon>Magnoliopsida</taxon>
        <taxon>Liliopsida</taxon>
        <taxon>Poales</taxon>
        <taxon>Poaceae</taxon>
        <taxon>PACMAD clade</taxon>
        <taxon>Arundinoideae</taxon>
        <taxon>Arundineae</taxon>
        <taxon>Arundo</taxon>
    </lineage>
</organism>
<feature type="compositionally biased region" description="Polar residues" evidence="1">
    <location>
        <begin position="11"/>
        <end position="25"/>
    </location>
</feature>
<evidence type="ECO:0000256" key="1">
    <source>
        <dbReference type="SAM" id="MobiDB-lite"/>
    </source>
</evidence>
<name>A0A0A9AEH0_ARUDO</name>
<feature type="compositionally biased region" description="Basic and acidic residues" evidence="1">
    <location>
        <begin position="1"/>
        <end position="10"/>
    </location>
</feature>
<sequence length="25" mass="2684">MSSQKGKADTKITSTVTSENPQIMT</sequence>
<evidence type="ECO:0000313" key="2">
    <source>
        <dbReference type="EMBL" id="JAD47360.1"/>
    </source>
</evidence>
<proteinExistence type="predicted"/>
<reference evidence="2" key="2">
    <citation type="journal article" date="2015" name="Data Brief">
        <title>Shoot transcriptome of the giant reed, Arundo donax.</title>
        <authorList>
            <person name="Barrero R.A."/>
            <person name="Guerrero F.D."/>
            <person name="Moolhuijzen P."/>
            <person name="Goolsby J.A."/>
            <person name="Tidwell J."/>
            <person name="Bellgard S.E."/>
            <person name="Bellgard M.I."/>
        </authorList>
    </citation>
    <scope>NUCLEOTIDE SEQUENCE</scope>
    <source>
        <tissue evidence="2">Shoot tissue taken approximately 20 cm above the soil surface</tissue>
    </source>
</reference>